<sequence length="104" mass="11418">MMNASLSNIGIWEMIEPGVRRKVFEPGQAIMMMEVHFEAGSKSSEHSHPYEQMSYCMKGRFEITIAGQVHELSAGKALVIPASASHSIKALAPGILLDSYTPVR</sequence>
<dbReference type="InterPro" id="IPR014710">
    <property type="entry name" value="RmlC-like_jellyroll"/>
</dbReference>
<keyword evidence="3" id="KW-1185">Reference proteome</keyword>
<name>A0ABW4RLD6_9BACL</name>
<evidence type="ECO:0000313" key="2">
    <source>
        <dbReference type="EMBL" id="MFD1887050.1"/>
    </source>
</evidence>
<reference evidence="3" key="1">
    <citation type="journal article" date="2019" name="Int. J. Syst. Evol. Microbiol.">
        <title>The Global Catalogue of Microorganisms (GCM) 10K type strain sequencing project: providing services to taxonomists for standard genome sequencing and annotation.</title>
        <authorList>
            <consortium name="The Broad Institute Genomics Platform"/>
            <consortium name="The Broad Institute Genome Sequencing Center for Infectious Disease"/>
            <person name="Wu L."/>
            <person name="Ma J."/>
        </authorList>
    </citation>
    <scope>NUCLEOTIDE SEQUENCE [LARGE SCALE GENOMIC DNA]</scope>
    <source>
        <strain evidence="3">CCUG 54950</strain>
    </source>
</reference>
<dbReference type="CDD" id="cd02238">
    <property type="entry name" value="cupin_KdgF"/>
    <property type="match status" value="1"/>
</dbReference>
<dbReference type="InterPro" id="IPR011051">
    <property type="entry name" value="RmlC_Cupin_sf"/>
</dbReference>
<organism evidence="2 3">
    <name type="scientific">Paenibacillus wenxiniae</name>
    <dbReference type="NCBI Taxonomy" id="1636843"/>
    <lineage>
        <taxon>Bacteria</taxon>
        <taxon>Bacillati</taxon>
        <taxon>Bacillota</taxon>
        <taxon>Bacilli</taxon>
        <taxon>Bacillales</taxon>
        <taxon>Paenibacillaceae</taxon>
        <taxon>Paenibacillus</taxon>
    </lineage>
</organism>
<dbReference type="InterPro" id="IPR025499">
    <property type="entry name" value="KdgF"/>
</dbReference>
<dbReference type="Gene3D" id="2.60.120.10">
    <property type="entry name" value="Jelly Rolls"/>
    <property type="match status" value="1"/>
</dbReference>
<dbReference type="SUPFAM" id="SSF51182">
    <property type="entry name" value="RmlC-like cupins"/>
    <property type="match status" value="1"/>
</dbReference>
<dbReference type="Proteomes" id="UP001597233">
    <property type="component" value="Unassembled WGS sequence"/>
</dbReference>
<dbReference type="PIRSF" id="PIRSF029883">
    <property type="entry name" value="KdgF"/>
    <property type="match status" value="1"/>
</dbReference>
<feature type="domain" description="Cupin type-2" evidence="1">
    <location>
        <begin position="34"/>
        <end position="92"/>
    </location>
</feature>
<dbReference type="InterPro" id="IPR052535">
    <property type="entry name" value="Bacilysin_H2HPP_isomerase"/>
</dbReference>
<proteinExistence type="predicted"/>
<dbReference type="Pfam" id="PF07883">
    <property type="entry name" value="Cupin_2"/>
    <property type="match status" value="1"/>
</dbReference>
<dbReference type="PANTHER" id="PTHR40112">
    <property type="entry name" value="H2HPP ISOMERASE"/>
    <property type="match status" value="1"/>
</dbReference>
<dbReference type="EMBL" id="JBHUEH010000023">
    <property type="protein sequence ID" value="MFD1887050.1"/>
    <property type="molecule type" value="Genomic_DNA"/>
</dbReference>
<dbReference type="RefSeq" id="WP_347327236.1">
    <property type="nucleotide sequence ID" value="NZ_JBCGUH010000023.1"/>
</dbReference>
<gene>
    <name evidence="2" type="ORF">ACFSC9_16280</name>
</gene>
<dbReference type="InterPro" id="IPR013096">
    <property type="entry name" value="Cupin_2"/>
</dbReference>
<comment type="caution">
    <text evidence="2">The sequence shown here is derived from an EMBL/GenBank/DDBJ whole genome shotgun (WGS) entry which is preliminary data.</text>
</comment>
<dbReference type="PANTHER" id="PTHR40112:SF1">
    <property type="entry name" value="H2HPP ISOMERASE"/>
    <property type="match status" value="1"/>
</dbReference>
<evidence type="ECO:0000259" key="1">
    <source>
        <dbReference type="Pfam" id="PF07883"/>
    </source>
</evidence>
<protein>
    <submittedName>
        <fullName evidence="2">Cupin domain-containing protein</fullName>
    </submittedName>
</protein>
<accession>A0ABW4RLD6</accession>
<evidence type="ECO:0000313" key="3">
    <source>
        <dbReference type="Proteomes" id="UP001597233"/>
    </source>
</evidence>